<dbReference type="SUPFAM" id="SSF55920">
    <property type="entry name" value="Creatinase/aminopeptidase"/>
    <property type="match status" value="1"/>
</dbReference>
<feature type="non-terminal residue" evidence="11">
    <location>
        <position position="335"/>
    </location>
</feature>
<keyword evidence="9" id="KW-0464">Manganese</keyword>
<dbReference type="Gene3D" id="3.90.230.10">
    <property type="entry name" value="Creatinase/methionine aminopeptidase superfamily"/>
    <property type="match status" value="1"/>
</dbReference>
<dbReference type="Pfam" id="PF05195">
    <property type="entry name" value="AMP_N"/>
    <property type="match status" value="1"/>
</dbReference>
<dbReference type="SMART" id="SM01011">
    <property type="entry name" value="AMP_N"/>
    <property type="match status" value="1"/>
</dbReference>
<dbReference type="GO" id="GO:0006508">
    <property type="term" value="P:proteolysis"/>
    <property type="evidence" value="ECO:0007669"/>
    <property type="project" value="UniProtKB-KW"/>
</dbReference>
<accession>A0A5C7TB70</accession>
<dbReference type="Pfam" id="PF00557">
    <property type="entry name" value="Peptidase_M24"/>
    <property type="match status" value="1"/>
</dbReference>
<dbReference type="PANTHER" id="PTHR43226">
    <property type="entry name" value="XAA-PRO AMINOPEPTIDASE 3"/>
    <property type="match status" value="1"/>
</dbReference>
<dbReference type="GO" id="GO:0070006">
    <property type="term" value="F:metalloaminopeptidase activity"/>
    <property type="evidence" value="ECO:0007669"/>
    <property type="project" value="InterPro"/>
</dbReference>
<comment type="similarity">
    <text evidence="3">Belongs to the peptidase M24B family.</text>
</comment>
<evidence type="ECO:0000256" key="5">
    <source>
        <dbReference type="ARBA" id="ARBA00022670"/>
    </source>
</evidence>
<evidence type="ECO:0000313" key="11">
    <source>
        <dbReference type="EMBL" id="TXH92355.1"/>
    </source>
</evidence>
<evidence type="ECO:0000259" key="10">
    <source>
        <dbReference type="SMART" id="SM01011"/>
    </source>
</evidence>
<dbReference type="EMBL" id="SSFD01000010">
    <property type="protein sequence ID" value="TXH92355.1"/>
    <property type="molecule type" value="Genomic_DNA"/>
</dbReference>
<dbReference type="InterPro" id="IPR036005">
    <property type="entry name" value="Creatinase/aminopeptidase-like"/>
</dbReference>
<comment type="catalytic activity">
    <reaction evidence="1">
        <text>Release of any N-terminal amino acid, including proline, that is linked to proline, even from a dipeptide or tripeptide.</text>
        <dbReference type="EC" id="3.4.11.9"/>
    </reaction>
</comment>
<evidence type="ECO:0000313" key="12">
    <source>
        <dbReference type="Proteomes" id="UP000321192"/>
    </source>
</evidence>
<dbReference type="SUPFAM" id="SSF53092">
    <property type="entry name" value="Creatinase/prolidase N-terminal domain"/>
    <property type="match status" value="1"/>
</dbReference>
<reference evidence="11 12" key="1">
    <citation type="submission" date="2018-09" db="EMBL/GenBank/DDBJ databases">
        <title>Metagenome Assembled Genomes from an Advanced Water Purification Facility.</title>
        <authorList>
            <person name="Stamps B.W."/>
            <person name="Spear J.R."/>
        </authorList>
    </citation>
    <scope>NUCLEOTIDE SEQUENCE [LARGE SCALE GENOMIC DNA]</scope>
    <source>
        <strain evidence="11">Bin_27_1</strain>
    </source>
</reference>
<dbReference type="InterPro" id="IPR007865">
    <property type="entry name" value="Aminopep_P_N"/>
</dbReference>
<comment type="caution">
    <text evidence="11">The sequence shown here is derived from an EMBL/GenBank/DDBJ whole genome shotgun (WGS) entry which is preliminary data.</text>
</comment>
<organism evidence="11 12">
    <name type="scientific">Thauera aminoaromatica</name>
    <dbReference type="NCBI Taxonomy" id="164330"/>
    <lineage>
        <taxon>Bacteria</taxon>
        <taxon>Pseudomonadati</taxon>
        <taxon>Pseudomonadota</taxon>
        <taxon>Betaproteobacteria</taxon>
        <taxon>Rhodocyclales</taxon>
        <taxon>Zoogloeaceae</taxon>
        <taxon>Thauera</taxon>
    </lineage>
</organism>
<comment type="cofactor">
    <cofactor evidence="2">
        <name>Mn(2+)</name>
        <dbReference type="ChEBI" id="CHEBI:29035"/>
    </cofactor>
</comment>
<keyword evidence="5" id="KW-0645">Protease</keyword>
<evidence type="ECO:0000256" key="9">
    <source>
        <dbReference type="ARBA" id="ARBA00023211"/>
    </source>
</evidence>
<keyword evidence="8" id="KW-0482">Metalloprotease</keyword>
<dbReference type="Proteomes" id="UP000321192">
    <property type="component" value="Unassembled WGS sequence"/>
</dbReference>
<keyword evidence="6" id="KW-0479">Metal-binding</keyword>
<protein>
    <recommendedName>
        <fullName evidence="4">Xaa-Pro aminopeptidase</fullName>
        <ecNumber evidence="4">3.4.11.9</ecNumber>
    </recommendedName>
</protein>
<evidence type="ECO:0000256" key="7">
    <source>
        <dbReference type="ARBA" id="ARBA00022801"/>
    </source>
</evidence>
<feature type="domain" description="Aminopeptidase P N-terminal" evidence="10">
    <location>
        <begin position="9"/>
        <end position="144"/>
    </location>
</feature>
<dbReference type="RefSeq" id="WP_276656227.1">
    <property type="nucleotide sequence ID" value="NZ_SSFD01000010.1"/>
</dbReference>
<dbReference type="InterPro" id="IPR000994">
    <property type="entry name" value="Pept_M24"/>
</dbReference>
<sequence>MNAPGTAPMDTTPFRARRARLLQRMQAAGGGVAILPTAPERVRNRDAHYAYRHDSYFYYLSAFREPEAVVVLVAGKETKQILFCREKNEEREIWDGYRWGPEAARAAFGFDEAWTIGDLEKRLPDYLADQPLLWTSLGYDNDWDAKVLGALNAVRDKARTGLTPPHSVRDLRAELDEMRLVKDASELATMRQAARISAAAHCRAMRATRPGRHEYEIEAELLHAFRAAGSQAPAYTSIVAGGANACVLHYVDNDQRLNDGDLLLIDAGCELEGYASDITRTFPVSGRFTGAQRDVYQLVLDAQAAAVGATRAGNTFMAPHEAAVAVLAQGLIDLG</sequence>
<dbReference type="AlphaFoldDB" id="A0A5C7TB70"/>
<proteinExistence type="inferred from homology"/>
<dbReference type="EC" id="3.4.11.9" evidence="4"/>
<name>A0A5C7TB70_THASP</name>
<dbReference type="InterPro" id="IPR052433">
    <property type="entry name" value="X-Pro_dipept-like"/>
</dbReference>
<evidence type="ECO:0000256" key="6">
    <source>
        <dbReference type="ARBA" id="ARBA00022723"/>
    </source>
</evidence>
<evidence type="ECO:0000256" key="3">
    <source>
        <dbReference type="ARBA" id="ARBA00008766"/>
    </source>
</evidence>
<dbReference type="PANTHER" id="PTHR43226:SF4">
    <property type="entry name" value="XAA-PRO AMINOPEPTIDASE 3"/>
    <property type="match status" value="1"/>
</dbReference>
<evidence type="ECO:0000256" key="4">
    <source>
        <dbReference type="ARBA" id="ARBA00012574"/>
    </source>
</evidence>
<dbReference type="Gene3D" id="3.40.350.10">
    <property type="entry name" value="Creatinase/prolidase N-terminal domain"/>
    <property type="match status" value="1"/>
</dbReference>
<dbReference type="InterPro" id="IPR029149">
    <property type="entry name" value="Creatin/AminoP/Spt16_N"/>
</dbReference>
<evidence type="ECO:0000256" key="1">
    <source>
        <dbReference type="ARBA" id="ARBA00001424"/>
    </source>
</evidence>
<dbReference type="GO" id="GO:0030145">
    <property type="term" value="F:manganese ion binding"/>
    <property type="evidence" value="ECO:0007669"/>
    <property type="project" value="InterPro"/>
</dbReference>
<dbReference type="GO" id="GO:0005829">
    <property type="term" value="C:cytosol"/>
    <property type="evidence" value="ECO:0007669"/>
    <property type="project" value="TreeGrafter"/>
</dbReference>
<gene>
    <name evidence="11" type="ORF">E6Q80_00525</name>
</gene>
<keyword evidence="7" id="KW-0378">Hydrolase</keyword>
<evidence type="ECO:0000256" key="2">
    <source>
        <dbReference type="ARBA" id="ARBA00001936"/>
    </source>
</evidence>
<evidence type="ECO:0000256" key="8">
    <source>
        <dbReference type="ARBA" id="ARBA00023049"/>
    </source>
</evidence>